<dbReference type="GeneID" id="19317403"/>
<protein>
    <recommendedName>
        <fullName evidence="1">H-type lectin domain-containing protein</fullName>
    </recommendedName>
</protein>
<dbReference type="HOGENOM" id="CLU_529970_0_0_1"/>
<evidence type="ECO:0000259" key="1">
    <source>
        <dbReference type="Pfam" id="PF09458"/>
    </source>
</evidence>
<dbReference type="AlphaFoldDB" id="A0A061H8T9"/>
<organism evidence="2 3">
    <name type="scientific">Pseudozyma flocculosa PF-1</name>
    <dbReference type="NCBI Taxonomy" id="1277687"/>
    <lineage>
        <taxon>Eukaryota</taxon>
        <taxon>Fungi</taxon>
        <taxon>Dikarya</taxon>
        <taxon>Basidiomycota</taxon>
        <taxon>Ustilaginomycotina</taxon>
        <taxon>Ustilaginomycetes</taxon>
        <taxon>Ustilaginales</taxon>
        <taxon>Ustilaginaceae</taxon>
        <taxon>Pseudozyma</taxon>
    </lineage>
</organism>
<dbReference type="SUPFAM" id="SSF55486">
    <property type="entry name" value="Metalloproteases ('zincins'), catalytic domain"/>
    <property type="match status" value="1"/>
</dbReference>
<proteinExistence type="predicted"/>
<dbReference type="SUPFAM" id="SSF141086">
    <property type="entry name" value="Agglutinin HPA-like"/>
    <property type="match status" value="1"/>
</dbReference>
<accession>A0A061H8T9</accession>
<dbReference type="Pfam" id="PF09458">
    <property type="entry name" value="H_lectin"/>
    <property type="match status" value="1"/>
</dbReference>
<dbReference type="KEGG" id="pfp:PFL1_03293"/>
<dbReference type="InterPro" id="IPR037221">
    <property type="entry name" value="H-type_lectin_dom_sf"/>
</dbReference>
<dbReference type="GO" id="GO:0007155">
    <property type="term" value="P:cell adhesion"/>
    <property type="evidence" value="ECO:0007669"/>
    <property type="project" value="InterPro"/>
</dbReference>
<sequence length="504" mass="54528">MSAAGPIPYDVQPGFLCIQRKGAEDHKAWPTGATVRVAYVGQVSPVVRGAMDSALAEWQRIVGTSPVPIDIKMASPDDKTADVRIAEGSGISWCVYGADALDVREQDRPTAWFGIGGWKRGVGAIWTPQEVGRVARHMCGHIYGLAHPLDDAAKWKPDAVKRYLAQDEAGQLLDQPGLSSWTAAAGSIMRFDRPAELVDAPVGGGRSMSTLSDAVDAPTVALLKSLYPTSPDVEVAICKRADMDAARWGKEHSTSMTSNILPGVCRLDLAANAQFRFNCFAQPDLVKPGKSYEFKMLAWGGPPSDLGPDSTARWLSFPPADARIQTGTKASQDIRPGSAVTGESLDQEIKFAAPFARPPKVVVSLTGFDINRDSTVRAKVYATDITPTGFKIHLETWADTSSFNIMASWLAYPADDDTFRSGSLDRPGTGLQLQHSADHTFDSPFVKRPRYLWYGLSLIDTPNTKVGVEINVPSWTRSGLTSVVSATKAENRFSRLCGVYIAIL</sequence>
<evidence type="ECO:0000313" key="2">
    <source>
        <dbReference type="EMBL" id="EPQ29003.1"/>
    </source>
</evidence>
<feature type="domain" description="H-type lectin" evidence="1">
    <location>
        <begin position="347"/>
        <end position="412"/>
    </location>
</feature>
<dbReference type="Proteomes" id="UP000053664">
    <property type="component" value="Unassembled WGS sequence"/>
</dbReference>
<dbReference type="EMBL" id="KE361632">
    <property type="protein sequence ID" value="EPQ29003.1"/>
    <property type="molecule type" value="Genomic_DNA"/>
</dbReference>
<dbReference type="RefSeq" id="XP_007879001.1">
    <property type="nucleotide sequence ID" value="XM_007880810.1"/>
</dbReference>
<evidence type="ECO:0000313" key="3">
    <source>
        <dbReference type="Proteomes" id="UP000053664"/>
    </source>
</evidence>
<name>A0A061H8T9_9BASI</name>
<dbReference type="Gene3D" id="2.60.40.2080">
    <property type="match status" value="1"/>
</dbReference>
<dbReference type="GO" id="GO:0030246">
    <property type="term" value="F:carbohydrate binding"/>
    <property type="evidence" value="ECO:0007669"/>
    <property type="project" value="InterPro"/>
</dbReference>
<reference evidence="2 3" key="1">
    <citation type="journal article" date="2013" name="Plant Cell">
        <title>The transition from a phytopathogenic smut ancestor to an anamorphic biocontrol agent deciphered by comparative whole-genome analysis.</title>
        <authorList>
            <person name="Lefebvre F."/>
            <person name="Joly D.L."/>
            <person name="Labbe C."/>
            <person name="Teichmann B."/>
            <person name="Linning R."/>
            <person name="Belzile F."/>
            <person name="Bakkeren G."/>
            <person name="Belanger R.R."/>
        </authorList>
    </citation>
    <scope>NUCLEOTIDE SEQUENCE [LARGE SCALE GENOMIC DNA]</scope>
    <source>
        <strain evidence="2 3">PF-1</strain>
    </source>
</reference>
<dbReference type="InterPro" id="IPR019019">
    <property type="entry name" value="H-type_lectin_domain"/>
</dbReference>
<gene>
    <name evidence="2" type="ORF">PFL1_03293</name>
</gene>